<dbReference type="KEGG" id="sat:SYN_01383"/>
<dbReference type="PROSITE" id="PS00202">
    <property type="entry name" value="RUBREDOXIN"/>
    <property type="match status" value="1"/>
</dbReference>
<evidence type="ECO:0000256" key="8">
    <source>
        <dbReference type="PIRSR" id="PIRSR000071-1"/>
    </source>
</evidence>
<keyword evidence="6 7" id="KW-0408">Iron</keyword>
<dbReference type="Gene3D" id="2.20.28.10">
    <property type="match status" value="1"/>
</dbReference>
<keyword evidence="11" id="KW-1185">Reference proteome</keyword>
<dbReference type="InterPro" id="IPR024935">
    <property type="entry name" value="Rubredoxin_dom"/>
</dbReference>
<dbReference type="OrthoDB" id="9808980at2"/>
<dbReference type="InterPro" id="IPR024922">
    <property type="entry name" value="Rubredoxin"/>
</dbReference>
<dbReference type="InterPro" id="IPR018527">
    <property type="entry name" value="Rubredoxin_Fe_BS"/>
</dbReference>
<evidence type="ECO:0000256" key="1">
    <source>
        <dbReference type="ARBA" id="ARBA00002360"/>
    </source>
</evidence>
<dbReference type="InterPro" id="IPR050526">
    <property type="entry name" value="Rubredoxin_ET"/>
</dbReference>
<dbReference type="EMBL" id="CP000252">
    <property type="protein sequence ID" value="ABC77264.1"/>
    <property type="molecule type" value="Genomic_DNA"/>
</dbReference>
<dbReference type="Pfam" id="PF00301">
    <property type="entry name" value="Rubredoxin"/>
    <property type="match status" value="1"/>
</dbReference>
<keyword evidence="4 7" id="KW-0479">Metal-binding</keyword>
<dbReference type="PANTHER" id="PTHR47627:SF1">
    <property type="entry name" value="RUBREDOXIN-1-RELATED"/>
    <property type="match status" value="1"/>
</dbReference>
<dbReference type="PIRSF" id="PIRSF000071">
    <property type="entry name" value="Rubredoxin"/>
    <property type="match status" value="1"/>
</dbReference>
<dbReference type="AlphaFoldDB" id="Q2LT54"/>
<protein>
    <recommendedName>
        <fullName evidence="7">Rubredoxin</fullName>
    </recommendedName>
</protein>
<dbReference type="PROSITE" id="PS50903">
    <property type="entry name" value="RUBREDOXIN_LIKE"/>
    <property type="match status" value="1"/>
</dbReference>
<dbReference type="Proteomes" id="UP000001933">
    <property type="component" value="Chromosome"/>
</dbReference>
<evidence type="ECO:0000313" key="10">
    <source>
        <dbReference type="EMBL" id="ABC77264.1"/>
    </source>
</evidence>
<dbReference type="RefSeq" id="WP_011417291.1">
    <property type="nucleotide sequence ID" value="NC_007759.1"/>
</dbReference>
<dbReference type="SUPFAM" id="SSF57802">
    <property type="entry name" value="Rubredoxin-like"/>
    <property type="match status" value="1"/>
</dbReference>
<dbReference type="PRINTS" id="PR00163">
    <property type="entry name" value="RUBREDOXIN"/>
</dbReference>
<comment type="function">
    <text evidence="1">Rubredoxin is a small nonheme, iron protein lacking acid-labile sulfide. Its single Fe, chelated to 4 Cys, functions as an electron acceptor and may also stabilize the conformation of the molecule.</text>
</comment>
<feature type="binding site" evidence="8">
    <location>
        <position position="39"/>
    </location>
    <ligand>
        <name>Fe cation</name>
        <dbReference type="ChEBI" id="CHEBI:24875"/>
    </ligand>
</feature>
<dbReference type="GO" id="GO:0043448">
    <property type="term" value="P:alkane catabolic process"/>
    <property type="evidence" value="ECO:0007669"/>
    <property type="project" value="TreeGrafter"/>
</dbReference>
<dbReference type="CDD" id="cd00730">
    <property type="entry name" value="rubredoxin"/>
    <property type="match status" value="1"/>
</dbReference>
<evidence type="ECO:0000256" key="5">
    <source>
        <dbReference type="ARBA" id="ARBA00022982"/>
    </source>
</evidence>
<reference evidence="10 11" key="1">
    <citation type="journal article" date="2007" name="Proc. Natl. Acad. Sci. U.S.A.">
        <title>The genome of Syntrophus aciditrophicus: life at the thermodynamic limit of microbial growth.</title>
        <authorList>
            <person name="McInerney M.J."/>
            <person name="Rohlin L."/>
            <person name="Mouttaki H."/>
            <person name="Kim U."/>
            <person name="Krupp R.S."/>
            <person name="Rios-Hernandez L."/>
            <person name="Sieber J."/>
            <person name="Struchtemeyer C.G."/>
            <person name="Bhattacharyya A."/>
            <person name="Campbell J.W."/>
            <person name="Gunsalus R.P."/>
        </authorList>
    </citation>
    <scope>NUCLEOTIDE SEQUENCE [LARGE SCALE GENOMIC DNA]</scope>
    <source>
        <strain evidence="10 11">SB</strain>
    </source>
</reference>
<comment type="similarity">
    <text evidence="2 7">Belongs to the rubredoxin family.</text>
</comment>
<dbReference type="InterPro" id="IPR024934">
    <property type="entry name" value="Rubredoxin-like_dom"/>
</dbReference>
<sequence>MEKYRCSICQYIYDPDKGDTRGDIPAGTAFEDLPIDWTCPSCGAAKSKFKISRVKEIRNPYASK</sequence>
<evidence type="ECO:0000259" key="9">
    <source>
        <dbReference type="PROSITE" id="PS50903"/>
    </source>
</evidence>
<dbReference type="PANTHER" id="PTHR47627">
    <property type="entry name" value="RUBREDOXIN"/>
    <property type="match status" value="1"/>
</dbReference>
<dbReference type="GO" id="GO:0009055">
    <property type="term" value="F:electron transfer activity"/>
    <property type="evidence" value="ECO:0007669"/>
    <property type="project" value="InterPro"/>
</dbReference>
<gene>
    <name evidence="10" type="ORF">SYN_01383</name>
</gene>
<keyword evidence="3 7" id="KW-0813">Transport</keyword>
<dbReference type="InParanoid" id="Q2LT54"/>
<evidence type="ECO:0000256" key="3">
    <source>
        <dbReference type="ARBA" id="ARBA00022448"/>
    </source>
</evidence>
<organism evidence="10 11">
    <name type="scientific">Syntrophus aciditrophicus (strain SB)</name>
    <dbReference type="NCBI Taxonomy" id="56780"/>
    <lineage>
        <taxon>Bacteria</taxon>
        <taxon>Pseudomonadati</taxon>
        <taxon>Thermodesulfobacteriota</taxon>
        <taxon>Syntrophia</taxon>
        <taxon>Syntrophales</taxon>
        <taxon>Syntrophaceae</taxon>
        <taxon>Syntrophus</taxon>
    </lineage>
</organism>
<evidence type="ECO:0000313" key="11">
    <source>
        <dbReference type="Proteomes" id="UP000001933"/>
    </source>
</evidence>
<accession>Q2LT54</accession>
<name>Q2LT54_SYNAS</name>
<comment type="cofactor">
    <cofactor evidence="7 8">
        <name>Fe(3+)</name>
        <dbReference type="ChEBI" id="CHEBI:29034"/>
    </cofactor>
    <text evidence="7 8">Binds 1 Fe(3+) ion per subunit.</text>
</comment>
<feature type="domain" description="Rubredoxin-like" evidence="9">
    <location>
        <begin position="1"/>
        <end position="52"/>
    </location>
</feature>
<evidence type="ECO:0000256" key="6">
    <source>
        <dbReference type="ARBA" id="ARBA00023004"/>
    </source>
</evidence>
<dbReference type="eggNOG" id="COG1773">
    <property type="taxonomic scope" value="Bacteria"/>
</dbReference>
<proteinExistence type="inferred from homology"/>
<dbReference type="GO" id="GO:0005506">
    <property type="term" value="F:iron ion binding"/>
    <property type="evidence" value="ECO:0007669"/>
    <property type="project" value="InterPro"/>
</dbReference>
<feature type="binding site" evidence="8">
    <location>
        <position position="42"/>
    </location>
    <ligand>
        <name>Fe cation</name>
        <dbReference type="ChEBI" id="CHEBI:24875"/>
    </ligand>
</feature>
<dbReference type="FunFam" id="2.20.28.10:FF:000001">
    <property type="entry name" value="Rubredoxin"/>
    <property type="match status" value="1"/>
</dbReference>
<dbReference type="STRING" id="56780.SYN_01383"/>
<dbReference type="HOGENOM" id="CLU_128747_3_1_7"/>
<evidence type="ECO:0000256" key="4">
    <source>
        <dbReference type="ARBA" id="ARBA00022723"/>
    </source>
</evidence>
<keyword evidence="5 7" id="KW-0249">Electron transport</keyword>
<feature type="binding site" evidence="8">
    <location>
        <position position="6"/>
    </location>
    <ligand>
        <name>Fe cation</name>
        <dbReference type="ChEBI" id="CHEBI:24875"/>
    </ligand>
</feature>
<evidence type="ECO:0000256" key="2">
    <source>
        <dbReference type="ARBA" id="ARBA00005337"/>
    </source>
</evidence>
<feature type="binding site" evidence="8">
    <location>
        <position position="9"/>
    </location>
    <ligand>
        <name>Fe cation</name>
        <dbReference type="ChEBI" id="CHEBI:24875"/>
    </ligand>
</feature>
<evidence type="ECO:0000256" key="7">
    <source>
        <dbReference type="PIRNR" id="PIRNR000071"/>
    </source>
</evidence>